<proteinExistence type="predicted"/>
<dbReference type="InterPro" id="IPR006881">
    <property type="entry name" value="RepA_C"/>
</dbReference>
<evidence type="ECO:0000313" key="1">
    <source>
        <dbReference type="EMBL" id="MBK1660275.1"/>
    </source>
</evidence>
<sequence length="321" mass="35957">MADAAKGVRQLVLVHGRAAARQMVEPQDRPLVDIAGEVLGDDSNRKGFSYSGLCLTSLPHRRLPDDAPWERTVGPLTLIVEPGRIKLGDGPARMMGVPYGARARLILIYLQTQAVLTNSREVNLGRSMRAWMGRMGLSVGGETAAALREQARRIATCTMRFTWQAESKAGAQAIGPTMMSNERIIKSGLFFHDSGKGDARQETLFEDRVLLDNDFFEQLRRHPVPLRDAAIQRLKDSSTALDIYVWLAFRLHHLERHTPIGWKDLYQQFGAGYQHLWRWKPRFLEALAEAVSAYPEARVDIEDSHIVLHPSPPPVPKLAKG</sequence>
<protein>
    <submittedName>
        <fullName evidence="1">Pirin</fullName>
    </submittedName>
</protein>
<keyword evidence="2" id="KW-1185">Reference proteome</keyword>
<comment type="caution">
    <text evidence="1">The sequence shown here is derived from an EMBL/GenBank/DDBJ whole genome shotgun (WGS) entry which is preliminary data.</text>
</comment>
<gene>
    <name evidence="1" type="ORF">CKO45_18770</name>
</gene>
<accession>A0ABS1D0Y8</accession>
<organism evidence="1 2">
    <name type="scientific">Paracraurococcus ruber</name>
    <dbReference type="NCBI Taxonomy" id="77675"/>
    <lineage>
        <taxon>Bacteria</taxon>
        <taxon>Pseudomonadati</taxon>
        <taxon>Pseudomonadota</taxon>
        <taxon>Alphaproteobacteria</taxon>
        <taxon>Acetobacterales</taxon>
        <taxon>Roseomonadaceae</taxon>
        <taxon>Paracraurococcus</taxon>
    </lineage>
</organism>
<dbReference type="Proteomes" id="UP000697995">
    <property type="component" value="Unassembled WGS sequence"/>
</dbReference>
<reference evidence="1 2" key="1">
    <citation type="journal article" date="2020" name="Microorganisms">
        <title>Osmotic Adaptation and Compatible Solute Biosynthesis of Phototrophic Bacteria as Revealed from Genome Analyses.</title>
        <authorList>
            <person name="Imhoff J.F."/>
            <person name="Rahn T."/>
            <person name="Kunzel S."/>
            <person name="Keller A."/>
            <person name="Neulinger S.C."/>
        </authorList>
    </citation>
    <scope>NUCLEOTIDE SEQUENCE [LARGE SCALE GENOMIC DNA]</scope>
    <source>
        <strain evidence="1 2">DSM 15382</strain>
    </source>
</reference>
<evidence type="ECO:0000313" key="2">
    <source>
        <dbReference type="Proteomes" id="UP000697995"/>
    </source>
</evidence>
<name>A0ABS1D0Y8_9PROT</name>
<dbReference type="EMBL" id="NRSG01000161">
    <property type="protein sequence ID" value="MBK1660275.1"/>
    <property type="molecule type" value="Genomic_DNA"/>
</dbReference>
<dbReference type="Pfam" id="PF04796">
    <property type="entry name" value="RepA_C"/>
    <property type="match status" value="1"/>
</dbReference>